<evidence type="ECO:0000256" key="5">
    <source>
        <dbReference type="ARBA" id="ARBA00023136"/>
    </source>
</evidence>
<evidence type="ECO:0000256" key="1">
    <source>
        <dbReference type="ARBA" id="ARBA00004141"/>
    </source>
</evidence>
<dbReference type="Proteomes" id="UP001142055">
    <property type="component" value="Chromosome 3"/>
</dbReference>
<feature type="transmembrane region" description="Helical" evidence="6">
    <location>
        <begin position="105"/>
        <end position="123"/>
    </location>
</feature>
<keyword evidence="3 6" id="KW-0812">Transmembrane</keyword>
<proteinExistence type="inferred from homology"/>
<dbReference type="PANTHER" id="PTHR21236:SF2">
    <property type="entry name" value="PROTEIN YIPF"/>
    <property type="match status" value="1"/>
</dbReference>
<dbReference type="EMBL" id="JAPWDV010000003">
    <property type="protein sequence ID" value="KAJ6217994.1"/>
    <property type="molecule type" value="Genomic_DNA"/>
</dbReference>
<reference evidence="7" key="1">
    <citation type="submission" date="2022-12" db="EMBL/GenBank/DDBJ databases">
        <title>Genome assemblies of Blomia tropicalis.</title>
        <authorList>
            <person name="Cui Y."/>
        </authorList>
    </citation>
    <scope>NUCLEOTIDE SEQUENCE</scope>
    <source>
        <tissue evidence="7">Adult mites</tissue>
    </source>
</reference>
<evidence type="ECO:0000256" key="3">
    <source>
        <dbReference type="ARBA" id="ARBA00022692"/>
    </source>
</evidence>
<gene>
    <name evidence="7" type="ORF">RDWZM_009151</name>
</gene>
<comment type="similarity">
    <text evidence="2">Belongs to the YIP1 family.</text>
</comment>
<keyword evidence="4 6" id="KW-1133">Transmembrane helix</keyword>
<comment type="subcellular location">
    <subcellularLocation>
        <location evidence="1">Membrane</location>
        <topology evidence="1">Multi-pass membrane protein</topology>
    </subcellularLocation>
</comment>
<name>A0A9Q0M2U1_BLOTA</name>
<evidence type="ECO:0000313" key="8">
    <source>
        <dbReference type="Proteomes" id="UP001142055"/>
    </source>
</evidence>
<evidence type="ECO:0008006" key="9">
    <source>
        <dbReference type="Google" id="ProtNLM"/>
    </source>
</evidence>
<feature type="transmembrane region" description="Helical" evidence="6">
    <location>
        <begin position="155"/>
        <end position="180"/>
    </location>
</feature>
<sequence>MNSDKNQNDFWAQQNYDFGQFDYTKDQNTFSSNSSFYQPAPNNAFVPPPQPGQFDTYGNVGDQFADEPPLLEELGINFEHIMQKTVAVLNPLKQTDANILQDADLAGPLVFGLAFGSLLLLSGKVHFSYIYGFGVLGCILIYCLLTLMSPPNITFSVVCTVSILGYCLLPMVFLSAMAVFVSLNTVLGMAIAFMVILWCALSSSKLFVTALSMHNQQALIAYPCMLFYGVFALLALF</sequence>
<evidence type="ECO:0000256" key="2">
    <source>
        <dbReference type="ARBA" id="ARBA00010596"/>
    </source>
</evidence>
<protein>
    <recommendedName>
        <fullName evidence="9">Protein YIPF</fullName>
    </recommendedName>
</protein>
<dbReference type="GO" id="GO:0048280">
    <property type="term" value="P:vesicle fusion with Golgi apparatus"/>
    <property type="evidence" value="ECO:0007669"/>
    <property type="project" value="TreeGrafter"/>
</dbReference>
<dbReference type="AlphaFoldDB" id="A0A9Q0M2U1"/>
<dbReference type="GO" id="GO:0005802">
    <property type="term" value="C:trans-Golgi network"/>
    <property type="evidence" value="ECO:0007669"/>
    <property type="project" value="TreeGrafter"/>
</dbReference>
<dbReference type="PANTHER" id="PTHR21236">
    <property type="entry name" value="GOLGI MEMBRANE PROTEIN YIP1"/>
    <property type="match status" value="1"/>
</dbReference>
<feature type="transmembrane region" description="Helical" evidence="6">
    <location>
        <begin position="186"/>
        <end position="207"/>
    </location>
</feature>
<dbReference type="GO" id="GO:0016020">
    <property type="term" value="C:membrane"/>
    <property type="evidence" value="ECO:0007669"/>
    <property type="project" value="UniProtKB-SubCell"/>
</dbReference>
<dbReference type="OMA" id="GYTGQFF"/>
<keyword evidence="8" id="KW-1185">Reference proteome</keyword>
<accession>A0A9Q0M2U1</accession>
<dbReference type="InterPro" id="IPR045231">
    <property type="entry name" value="Yip1/4-like"/>
</dbReference>
<organism evidence="7 8">
    <name type="scientific">Blomia tropicalis</name>
    <name type="common">Mite</name>
    <dbReference type="NCBI Taxonomy" id="40697"/>
    <lineage>
        <taxon>Eukaryota</taxon>
        <taxon>Metazoa</taxon>
        <taxon>Ecdysozoa</taxon>
        <taxon>Arthropoda</taxon>
        <taxon>Chelicerata</taxon>
        <taxon>Arachnida</taxon>
        <taxon>Acari</taxon>
        <taxon>Acariformes</taxon>
        <taxon>Sarcoptiformes</taxon>
        <taxon>Astigmata</taxon>
        <taxon>Glycyphagoidea</taxon>
        <taxon>Echimyopodidae</taxon>
        <taxon>Blomia</taxon>
    </lineage>
</organism>
<evidence type="ECO:0000256" key="6">
    <source>
        <dbReference type="SAM" id="Phobius"/>
    </source>
</evidence>
<dbReference type="GO" id="GO:0006888">
    <property type="term" value="P:endoplasmic reticulum to Golgi vesicle-mediated transport"/>
    <property type="evidence" value="ECO:0007669"/>
    <property type="project" value="InterPro"/>
</dbReference>
<feature type="transmembrane region" description="Helical" evidence="6">
    <location>
        <begin position="129"/>
        <end position="148"/>
    </location>
</feature>
<comment type="caution">
    <text evidence="7">The sequence shown here is derived from an EMBL/GenBank/DDBJ whole genome shotgun (WGS) entry which is preliminary data.</text>
</comment>
<evidence type="ECO:0000313" key="7">
    <source>
        <dbReference type="EMBL" id="KAJ6217994.1"/>
    </source>
</evidence>
<feature type="transmembrane region" description="Helical" evidence="6">
    <location>
        <begin position="219"/>
        <end position="236"/>
    </location>
</feature>
<dbReference type="OrthoDB" id="440385at2759"/>
<keyword evidence="5 6" id="KW-0472">Membrane</keyword>
<evidence type="ECO:0000256" key="4">
    <source>
        <dbReference type="ARBA" id="ARBA00022989"/>
    </source>
</evidence>